<feature type="compositionally biased region" description="Low complexity" evidence="1">
    <location>
        <begin position="246"/>
        <end position="255"/>
    </location>
</feature>
<feature type="region of interest" description="Disordered" evidence="1">
    <location>
        <begin position="231"/>
        <end position="258"/>
    </location>
</feature>
<evidence type="ECO:0000313" key="2">
    <source>
        <dbReference type="EMBL" id="KAF3835771.1"/>
    </source>
</evidence>
<keyword evidence="3" id="KW-1185">Reference proteome</keyword>
<evidence type="ECO:0000256" key="1">
    <source>
        <dbReference type="SAM" id="MobiDB-lite"/>
    </source>
</evidence>
<feature type="compositionally biased region" description="Basic residues" evidence="1">
    <location>
        <begin position="329"/>
        <end position="342"/>
    </location>
</feature>
<gene>
    <name evidence="2" type="ORF">F7725_028329</name>
</gene>
<proteinExistence type="predicted"/>
<dbReference type="EMBL" id="JAAKFY010000025">
    <property type="protein sequence ID" value="KAF3835771.1"/>
    <property type="molecule type" value="Genomic_DNA"/>
</dbReference>
<feature type="compositionally biased region" description="Low complexity" evidence="1">
    <location>
        <begin position="301"/>
        <end position="311"/>
    </location>
</feature>
<organism evidence="2 3">
    <name type="scientific">Dissostichus mawsoni</name>
    <name type="common">Antarctic cod</name>
    <dbReference type="NCBI Taxonomy" id="36200"/>
    <lineage>
        <taxon>Eukaryota</taxon>
        <taxon>Metazoa</taxon>
        <taxon>Chordata</taxon>
        <taxon>Craniata</taxon>
        <taxon>Vertebrata</taxon>
        <taxon>Euteleostomi</taxon>
        <taxon>Actinopterygii</taxon>
        <taxon>Neopterygii</taxon>
        <taxon>Teleostei</taxon>
        <taxon>Neoteleostei</taxon>
        <taxon>Acanthomorphata</taxon>
        <taxon>Eupercaria</taxon>
        <taxon>Perciformes</taxon>
        <taxon>Notothenioidei</taxon>
        <taxon>Nototheniidae</taxon>
        <taxon>Dissostichus</taxon>
    </lineage>
</organism>
<feature type="region of interest" description="Disordered" evidence="1">
    <location>
        <begin position="298"/>
        <end position="350"/>
    </location>
</feature>
<evidence type="ECO:0000313" key="3">
    <source>
        <dbReference type="Proteomes" id="UP000518266"/>
    </source>
</evidence>
<accession>A0A7J5XFM2</accession>
<dbReference type="OrthoDB" id="8859875at2759"/>
<name>A0A7J5XFM2_DISMA</name>
<protein>
    <submittedName>
        <fullName evidence="2">Uncharacterized protein</fullName>
    </submittedName>
</protein>
<comment type="caution">
    <text evidence="2">The sequence shown here is derived from an EMBL/GenBank/DDBJ whole genome shotgun (WGS) entry which is preliminary data.</text>
</comment>
<dbReference type="Proteomes" id="UP000518266">
    <property type="component" value="Unassembled WGS sequence"/>
</dbReference>
<dbReference type="AlphaFoldDB" id="A0A7J5XFM2"/>
<sequence>MCEYTERGRRGRLCEAQDSPSSSLVKDRLVVSSFRATILRYTPSLMLISTSNSDRRLSASVLAVRTSLQEETCCGKSNMFLWTETGETKQQQGYHKYGTRSWFSCFLYKLLTSLYHLILLTQSFTAELTMDACPDCSQVHAVFDRFKERNAADWWTLTGVLHLHVSEGLERVLDGDAVGVQRSHAIVHLLGVGDEFVGELLDLLGAQVPTQTVLGADRHLAAIHHLPWNRKRDRVRTESPPPEPPHSSSSQQVPPQRDESVFNVVPLLSSVPLRDGPLGWNPKPHQVCIGCYRARRRQRRQQPSSDSQQAAMGSELVSQVSSVLAGARPGRRHGSHRRRRAPTSHGCVNRPAPIRLEHHIFSKGEWRRARLSDHPEH</sequence>
<reference evidence="2 3" key="1">
    <citation type="submission" date="2020-03" db="EMBL/GenBank/DDBJ databases">
        <title>Dissostichus mawsoni Genome sequencing and assembly.</title>
        <authorList>
            <person name="Park H."/>
        </authorList>
    </citation>
    <scope>NUCLEOTIDE SEQUENCE [LARGE SCALE GENOMIC DNA]</scope>
    <source>
        <strain evidence="2">DM0001</strain>
        <tissue evidence="2">Muscle</tissue>
    </source>
</reference>